<dbReference type="EMBL" id="AZSI01000134">
    <property type="protein sequence ID" value="KEY61702.1"/>
    <property type="molecule type" value="Genomic_DNA"/>
</dbReference>
<dbReference type="Proteomes" id="UP000028401">
    <property type="component" value="Unassembled WGS sequence"/>
</dbReference>
<sequence length="106" mass="12362">MLNFKPHSNIQRLRLENQKKLDKIDKTINQSNHTKRQGFKVLFGGGIPVRHNRLSESDWVSIKQTLNHAAQLHLEAKHCNIVEREEYIQKDIAKDLDKIIRNLGLS</sequence>
<reference evidence="1 2" key="1">
    <citation type="submission" date="2014-06" db="EMBL/GenBank/DDBJ databases">
        <title>Draft genome sequence of the putrescine producing strain Lactococcus lactis subsp cremoris GE214.</title>
        <authorList>
            <person name="Ladero V."/>
            <person name="Linares D.M."/>
            <person name="del Rio B."/>
            <person name="Mayo B."/>
            <person name="Martin M.C."/>
            <person name="Fernandez M."/>
            <person name="Alvarez M.A."/>
        </authorList>
    </citation>
    <scope>NUCLEOTIDE SEQUENCE [LARGE SCALE GENOMIC DNA]</scope>
    <source>
        <strain evidence="1 2">GE214</strain>
    </source>
</reference>
<evidence type="ECO:0000313" key="2">
    <source>
        <dbReference type="Proteomes" id="UP000028401"/>
    </source>
</evidence>
<accession>A0A084A8S3</accession>
<organism evidence="1 2">
    <name type="scientific">Lactococcus cremoris subsp. cremoris GE214</name>
    <dbReference type="NCBI Taxonomy" id="1415168"/>
    <lineage>
        <taxon>Bacteria</taxon>
        <taxon>Bacillati</taxon>
        <taxon>Bacillota</taxon>
        <taxon>Bacilli</taxon>
        <taxon>Lactobacillales</taxon>
        <taxon>Streptococcaceae</taxon>
        <taxon>Lactococcus</taxon>
        <taxon>Lactococcus cremoris subsp. cremoris</taxon>
    </lineage>
</organism>
<name>A0A084A8S3_LACLC</name>
<dbReference type="RefSeq" id="WP_042748725.1">
    <property type="nucleotide sequence ID" value="NZ_AZSI01000134.1"/>
</dbReference>
<dbReference type="AlphaFoldDB" id="A0A084A8S3"/>
<proteinExistence type="predicted"/>
<protein>
    <submittedName>
        <fullName evidence="1">Phage protein</fullName>
    </submittedName>
</protein>
<gene>
    <name evidence="1" type="ORF">U725_02144</name>
</gene>
<comment type="caution">
    <text evidence="1">The sequence shown here is derived from an EMBL/GenBank/DDBJ whole genome shotgun (WGS) entry which is preliminary data.</text>
</comment>
<evidence type="ECO:0000313" key="1">
    <source>
        <dbReference type="EMBL" id="KEY61702.1"/>
    </source>
</evidence>